<dbReference type="Proteomes" id="UP000095286">
    <property type="component" value="Unplaced"/>
</dbReference>
<protein>
    <submittedName>
        <fullName evidence="2">Methyltransf_11 domain-containing protein</fullName>
    </submittedName>
</protein>
<evidence type="ECO:0000313" key="2">
    <source>
        <dbReference type="WBParaSite" id="RSKR_0000221500.1"/>
    </source>
</evidence>
<evidence type="ECO:0000313" key="1">
    <source>
        <dbReference type="Proteomes" id="UP000095286"/>
    </source>
</evidence>
<dbReference type="WBParaSite" id="RSKR_0000221500.1">
    <property type="protein sequence ID" value="RSKR_0000221500.1"/>
    <property type="gene ID" value="RSKR_0000221500"/>
</dbReference>
<sequence>MNILPTDTKQFADKDYWEKFFKNRDKPFEWYGKYEDVAGIIEHYMKVNDKIFQIGCGSSELAENLYDNGFRNVESIDTNTAVIRDQSRKNVLTRPELSFKVESATKVPNPDQSINIVIDKGTLDALYPNDFDDSHVQMVESMFNEVKRILTVNGRYLVISLLQNHILEKIVSFFRFTNQYSIRVHCCDGDVSEFPMPLFVVVITKFKVSMPMVLPIEYMQNNPIKVVKKIPELGELIDIMAGEREFNMFAALKTKNFNEPACMDICKLDGTLRYKMWIINNPPQTGQEPSMLLFLVPDGEENSFLYSTNKGREIIRSNCNVSRLLMLYKVKGQEYGDCDEINAEVRNFVMRLCPPNLRNGKIAFTTSRKSTEVVKIVDQGYNDITGAWRVADIKDSDDMTRQLIFDVCPNLIQTEVNLVKKKGKFSVDVSVLNSQYHYAFVAGLAFVDNQFLKNRESVKLRLGVLGVGGGVLCTFLHNFFPTSTIVGVDLDRTVVDIGHKHFKLPSSDRMKIFIEDAIDFVDREATEAINKYDAIYIDIAGAISDAEINCPPICFLDKEFLGKIKKILTDKGVLCINVVSRDNEMHANLQSKIQEVFSKMYQTVSENDVNQVIICPMSSIYISQTKIPTLPQVNATQEAELSILRELNNFTNLT</sequence>
<organism evidence="1 2">
    <name type="scientific">Rhabditophanes sp. KR3021</name>
    <dbReference type="NCBI Taxonomy" id="114890"/>
    <lineage>
        <taxon>Eukaryota</taxon>
        <taxon>Metazoa</taxon>
        <taxon>Ecdysozoa</taxon>
        <taxon>Nematoda</taxon>
        <taxon>Chromadorea</taxon>
        <taxon>Rhabditida</taxon>
        <taxon>Tylenchina</taxon>
        <taxon>Panagrolaimomorpha</taxon>
        <taxon>Strongyloidoidea</taxon>
        <taxon>Alloionematidae</taxon>
        <taxon>Rhabditophanes</taxon>
    </lineage>
</organism>
<accession>A0AC35TMP5</accession>
<reference evidence="2" key="1">
    <citation type="submission" date="2016-11" db="UniProtKB">
        <authorList>
            <consortium name="WormBaseParasite"/>
        </authorList>
    </citation>
    <scope>IDENTIFICATION</scope>
    <source>
        <strain evidence="2">KR3021</strain>
    </source>
</reference>
<proteinExistence type="predicted"/>
<name>A0AC35TMP5_9BILA</name>